<dbReference type="Pfam" id="PF20615">
    <property type="entry name" value="DUF6802"/>
    <property type="match status" value="1"/>
</dbReference>
<evidence type="ECO:0000313" key="4">
    <source>
        <dbReference type="Proteomes" id="UP000562984"/>
    </source>
</evidence>
<feature type="region of interest" description="Disordered" evidence="1">
    <location>
        <begin position="48"/>
        <end position="224"/>
    </location>
</feature>
<dbReference type="RefSeq" id="WP_171200435.1">
    <property type="nucleotide sequence ID" value="NZ_JABEND010000008.1"/>
</dbReference>
<evidence type="ECO:0000259" key="2">
    <source>
        <dbReference type="Pfam" id="PF20615"/>
    </source>
</evidence>
<feature type="region of interest" description="Disordered" evidence="1">
    <location>
        <begin position="1"/>
        <end position="35"/>
    </location>
</feature>
<feature type="compositionally biased region" description="Low complexity" evidence="1">
    <location>
        <begin position="269"/>
        <end position="343"/>
    </location>
</feature>
<accession>A0A849A848</accession>
<feature type="compositionally biased region" description="Polar residues" evidence="1">
    <location>
        <begin position="357"/>
        <end position="368"/>
    </location>
</feature>
<dbReference type="AlphaFoldDB" id="A0A849A848"/>
<feature type="region of interest" description="Disordered" evidence="1">
    <location>
        <begin position="247"/>
        <end position="376"/>
    </location>
</feature>
<evidence type="ECO:0000313" key="3">
    <source>
        <dbReference type="EMBL" id="NNG36729.1"/>
    </source>
</evidence>
<feature type="compositionally biased region" description="Low complexity" evidence="1">
    <location>
        <begin position="26"/>
        <end position="35"/>
    </location>
</feature>
<feature type="region of interest" description="Disordered" evidence="1">
    <location>
        <begin position="438"/>
        <end position="457"/>
    </location>
</feature>
<gene>
    <name evidence="3" type="ORF">HKD39_13605</name>
</gene>
<sequence length="457" mass="43827">MEYSDDSAPVEPGTDLTLDGSDIGRASYDADSDGVADSVVIGDGQYTVVATDSDGDGDIDDVTGYDADGNELDAGSLGMPGSGSGPAGSDSTPPDGTDPSDGTDTSASTASAEGGDGTDATGLDTAAAGSPTPGSGTDTDTGTAGAVGISTSSGADGSGTDVTGADAGTAEPGDTPSLSVIDDQGRSVDLGPAEVDMNGDGTPDTSVVRGDDGSTVGYTDRNGDGEVDQITRVEADNSVIITVSDGNGDWSVVATGQLDDDGNFVPSESDSAGTGTGAAGTDASGYRQEIPTDSGSDSATDSATRAAADSAAAAPVPASDPATDADSAAAADTGTDSTTASAGDDGDSSADADLVYTDQSGQAYQLGSPTADFDGDGVNDTVVTTLANGTVVGYSDIDGDGHIDQVTQIDPDGSVTVGVPDGSGGWEQAATGTIGPEGQFVAAGGPTSTGGTADGES</sequence>
<reference evidence="3 4" key="1">
    <citation type="submission" date="2020-05" db="EMBL/GenBank/DDBJ databases">
        <title>Nakamurella sp. DB0629 isolated from air conditioner.</title>
        <authorList>
            <person name="Kim D.H."/>
            <person name="Kim D.-U."/>
        </authorList>
    </citation>
    <scope>NUCLEOTIDE SEQUENCE [LARGE SCALE GENOMIC DNA]</scope>
    <source>
        <strain evidence="3 4">DB0629</strain>
    </source>
</reference>
<proteinExistence type="predicted"/>
<evidence type="ECO:0000256" key="1">
    <source>
        <dbReference type="SAM" id="MobiDB-lite"/>
    </source>
</evidence>
<feature type="domain" description="DUF6802" evidence="2">
    <location>
        <begin position="360"/>
        <end position="435"/>
    </location>
</feature>
<feature type="compositionally biased region" description="Acidic residues" evidence="1">
    <location>
        <begin position="53"/>
        <end position="71"/>
    </location>
</feature>
<name>A0A849A848_9ACTN</name>
<dbReference type="InterPro" id="IPR046543">
    <property type="entry name" value="DUF6802"/>
</dbReference>
<dbReference type="EMBL" id="JABEND010000008">
    <property type="protein sequence ID" value="NNG36729.1"/>
    <property type="molecule type" value="Genomic_DNA"/>
</dbReference>
<protein>
    <recommendedName>
        <fullName evidence="2">DUF6802 domain-containing protein</fullName>
    </recommendedName>
</protein>
<dbReference type="Proteomes" id="UP000562984">
    <property type="component" value="Unassembled WGS sequence"/>
</dbReference>
<comment type="caution">
    <text evidence="3">The sequence shown here is derived from an EMBL/GenBank/DDBJ whole genome shotgun (WGS) entry which is preliminary data.</text>
</comment>
<feature type="compositionally biased region" description="Low complexity" evidence="1">
    <location>
        <begin position="87"/>
        <end position="170"/>
    </location>
</feature>
<feature type="compositionally biased region" description="Low complexity" evidence="1">
    <location>
        <begin position="442"/>
        <end position="451"/>
    </location>
</feature>
<organism evidence="3 4">
    <name type="scientific">Nakamurella aerolata</name>
    <dbReference type="NCBI Taxonomy" id="1656892"/>
    <lineage>
        <taxon>Bacteria</taxon>
        <taxon>Bacillati</taxon>
        <taxon>Actinomycetota</taxon>
        <taxon>Actinomycetes</taxon>
        <taxon>Nakamurellales</taxon>
        <taxon>Nakamurellaceae</taxon>
        <taxon>Nakamurella</taxon>
    </lineage>
</organism>
<keyword evidence="4" id="KW-1185">Reference proteome</keyword>